<dbReference type="AlphaFoldDB" id="A0A0A9FZ63"/>
<reference evidence="1" key="2">
    <citation type="journal article" date="2015" name="Data Brief">
        <title>Shoot transcriptome of the giant reed, Arundo donax.</title>
        <authorList>
            <person name="Barrero R.A."/>
            <person name="Guerrero F.D."/>
            <person name="Moolhuijzen P."/>
            <person name="Goolsby J.A."/>
            <person name="Tidwell J."/>
            <person name="Bellgard S.E."/>
            <person name="Bellgard M.I."/>
        </authorList>
    </citation>
    <scope>NUCLEOTIDE SEQUENCE</scope>
    <source>
        <tissue evidence="1">Shoot tissue taken approximately 20 cm above the soil surface</tissue>
    </source>
</reference>
<evidence type="ECO:0000313" key="1">
    <source>
        <dbReference type="EMBL" id="JAE16524.1"/>
    </source>
</evidence>
<dbReference type="EMBL" id="GBRH01181372">
    <property type="protein sequence ID" value="JAE16524.1"/>
    <property type="molecule type" value="Transcribed_RNA"/>
</dbReference>
<accession>A0A0A9FZ63</accession>
<sequence length="43" mass="5027">MLSLIDQNDPQLHPQIHEQAFQFFETDDLLARSSHQMLQKMGS</sequence>
<organism evidence="1">
    <name type="scientific">Arundo donax</name>
    <name type="common">Giant reed</name>
    <name type="synonym">Donax arundinaceus</name>
    <dbReference type="NCBI Taxonomy" id="35708"/>
    <lineage>
        <taxon>Eukaryota</taxon>
        <taxon>Viridiplantae</taxon>
        <taxon>Streptophyta</taxon>
        <taxon>Embryophyta</taxon>
        <taxon>Tracheophyta</taxon>
        <taxon>Spermatophyta</taxon>
        <taxon>Magnoliopsida</taxon>
        <taxon>Liliopsida</taxon>
        <taxon>Poales</taxon>
        <taxon>Poaceae</taxon>
        <taxon>PACMAD clade</taxon>
        <taxon>Arundinoideae</taxon>
        <taxon>Arundineae</taxon>
        <taxon>Arundo</taxon>
    </lineage>
</organism>
<proteinExistence type="predicted"/>
<reference evidence="1" key="1">
    <citation type="submission" date="2014-09" db="EMBL/GenBank/DDBJ databases">
        <authorList>
            <person name="Magalhaes I.L.F."/>
            <person name="Oliveira U."/>
            <person name="Santos F.R."/>
            <person name="Vidigal T.H.D.A."/>
            <person name="Brescovit A.D."/>
            <person name="Santos A.J."/>
        </authorList>
    </citation>
    <scope>NUCLEOTIDE SEQUENCE</scope>
    <source>
        <tissue evidence="1">Shoot tissue taken approximately 20 cm above the soil surface</tissue>
    </source>
</reference>
<protein>
    <submittedName>
        <fullName evidence="1">Uncharacterized protein</fullName>
    </submittedName>
</protein>
<name>A0A0A9FZ63_ARUDO</name>